<dbReference type="EMBL" id="JADIMG010000066">
    <property type="protein sequence ID" value="MBO8459984.1"/>
    <property type="molecule type" value="Genomic_DNA"/>
</dbReference>
<gene>
    <name evidence="2" type="ORF">IAA73_06615</name>
</gene>
<accession>A0A9D9HUJ9</accession>
<evidence type="ECO:0000256" key="1">
    <source>
        <dbReference type="SAM" id="SignalP"/>
    </source>
</evidence>
<organism evidence="2 3">
    <name type="scientific">Candidatus Gallipaludibacter merdavium</name>
    <dbReference type="NCBI Taxonomy" id="2840839"/>
    <lineage>
        <taxon>Bacteria</taxon>
        <taxon>Pseudomonadati</taxon>
        <taxon>Bacteroidota</taxon>
        <taxon>Bacteroidia</taxon>
        <taxon>Bacteroidales</taxon>
        <taxon>Candidatus Gallipaludibacter</taxon>
    </lineage>
</organism>
<keyword evidence="1" id="KW-0732">Signal</keyword>
<sequence>MRILNIVFLLSLCGLLNVKAQEETVVISSRAGRSTGVDVMPFRSLQLESRIEYDHGECEQVLLPGMMLRYGITKLAEIWVEYTGFYGNESDVFAYQVNPLMVGTKVRIANPHGWIPETSLQTAMSIPLVQGEEHVCLAPSILLLFDNKLLSWLNIGYNVGMEWNGTSIHPITNVSFCFDVNLSERVGFFCENYNAFQATDSSPMSLTDCQLGAGVNFFPHPNVQIDVYGSCNVIKTDFHILAGVGLSWLIH</sequence>
<feature type="chain" id="PRO_5039381228" description="Outer membrane protein beta-barrel domain-containing protein" evidence="1">
    <location>
        <begin position="21"/>
        <end position="251"/>
    </location>
</feature>
<name>A0A9D9HUJ9_9BACT</name>
<protein>
    <recommendedName>
        <fullName evidence="4">Outer membrane protein beta-barrel domain-containing protein</fullName>
    </recommendedName>
</protein>
<reference evidence="2" key="2">
    <citation type="journal article" date="2021" name="PeerJ">
        <title>Extensive microbial diversity within the chicken gut microbiome revealed by metagenomics and culture.</title>
        <authorList>
            <person name="Gilroy R."/>
            <person name="Ravi A."/>
            <person name="Getino M."/>
            <person name="Pursley I."/>
            <person name="Horton D.L."/>
            <person name="Alikhan N.F."/>
            <person name="Baker D."/>
            <person name="Gharbi K."/>
            <person name="Hall N."/>
            <person name="Watson M."/>
            <person name="Adriaenssens E.M."/>
            <person name="Foster-Nyarko E."/>
            <person name="Jarju S."/>
            <person name="Secka A."/>
            <person name="Antonio M."/>
            <person name="Oren A."/>
            <person name="Chaudhuri R.R."/>
            <person name="La Ragione R."/>
            <person name="Hildebrand F."/>
            <person name="Pallen M.J."/>
        </authorList>
    </citation>
    <scope>NUCLEOTIDE SEQUENCE</scope>
    <source>
        <strain evidence="2">G3-3990</strain>
    </source>
</reference>
<evidence type="ECO:0008006" key="4">
    <source>
        <dbReference type="Google" id="ProtNLM"/>
    </source>
</evidence>
<evidence type="ECO:0000313" key="3">
    <source>
        <dbReference type="Proteomes" id="UP000823641"/>
    </source>
</evidence>
<dbReference type="AlphaFoldDB" id="A0A9D9HUJ9"/>
<proteinExistence type="predicted"/>
<reference evidence="2" key="1">
    <citation type="submission" date="2020-10" db="EMBL/GenBank/DDBJ databases">
        <authorList>
            <person name="Gilroy R."/>
        </authorList>
    </citation>
    <scope>NUCLEOTIDE SEQUENCE</scope>
    <source>
        <strain evidence="2">G3-3990</strain>
    </source>
</reference>
<dbReference type="Proteomes" id="UP000823641">
    <property type="component" value="Unassembled WGS sequence"/>
</dbReference>
<evidence type="ECO:0000313" key="2">
    <source>
        <dbReference type="EMBL" id="MBO8459984.1"/>
    </source>
</evidence>
<comment type="caution">
    <text evidence="2">The sequence shown here is derived from an EMBL/GenBank/DDBJ whole genome shotgun (WGS) entry which is preliminary data.</text>
</comment>
<feature type="signal peptide" evidence="1">
    <location>
        <begin position="1"/>
        <end position="20"/>
    </location>
</feature>